<proteinExistence type="inferred from homology"/>
<dbReference type="AlphaFoldDB" id="A0A1S2LR77"/>
<dbReference type="RefSeq" id="WP_071312424.1">
    <property type="nucleotide sequence ID" value="NZ_MLQQ01000003.1"/>
</dbReference>
<dbReference type="GO" id="GO:1901982">
    <property type="term" value="F:maltose binding"/>
    <property type="evidence" value="ECO:0007669"/>
    <property type="project" value="TreeGrafter"/>
</dbReference>
<evidence type="ECO:0000256" key="1">
    <source>
        <dbReference type="ARBA" id="ARBA00008520"/>
    </source>
</evidence>
<evidence type="ECO:0000313" key="5">
    <source>
        <dbReference type="EMBL" id="OIJ14896.1"/>
    </source>
</evidence>
<dbReference type="PROSITE" id="PS51257">
    <property type="entry name" value="PROKAR_LIPOPROTEIN"/>
    <property type="match status" value="1"/>
</dbReference>
<organism evidence="5 6">
    <name type="scientific">Anaerobacillus arseniciselenatis</name>
    <dbReference type="NCBI Taxonomy" id="85682"/>
    <lineage>
        <taxon>Bacteria</taxon>
        <taxon>Bacillati</taxon>
        <taxon>Bacillota</taxon>
        <taxon>Bacilli</taxon>
        <taxon>Bacillales</taxon>
        <taxon>Bacillaceae</taxon>
        <taxon>Anaerobacillus</taxon>
    </lineage>
</organism>
<comment type="similarity">
    <text evidence="1">Belongs to the bacterial solute-binding protein 1 family.</text>
</comment>
<dbReference type="PANTHER" id="PTHR30061:SF50">
    <property type="entry name" value="MALTOSE_MALTODEXTRIN-BINDING PERIPLASMIC PROTEIN"/>
    <property type="match status" value="1"/>
</dbReference>
<keyword evidence="6" id="KW-1185">Reference proteome</keyword>
<gene>
    <name evidence="5" type="ORF">BKP35_05540</name>
</gene>
<dbReference type="EMBL" id="MLQQ01000003">
    <property type="protein sequence ID" value="OIJ14896.1"/>
    <property type="molecule type" value="Genomic_DNA"/>
</dbReference>
<name>A0A1S2LR77_9BACI</name>
<evidence type="ECO:0000256" key="4">
    <source>
        <dbReference type="SAM" id="SignalP"/>
    </source>
</evidence>
<keyword evidence="2" id="KW-0813">Transport</keyword>
<evidence type="ECO:0008006" key="7">
    <source>
        <dbReference type="Google" id="ProtNLM"/>
    </source>
</evidence>
<comment type="caution">
    <text evidence="5">The sequence shown here is derived from an EMBL/GenBank/DDBJ whole genome shotgun (WGS) entry which is preliminary data.</text>
</comment>
<evidence type="ECO:0000256" key="3">
    <source>
        <dbReference type="ARBA" id="ARBA00022729"/>
    </source>
</evidence>
<evidence type="ECO:0000313" key="6">
    <source>
        <dbReference type="Proteomes" id="UP000180098"/>
    </source>
</evidence>
<dbReference type="GO" id="GO:0042956">
    <property type="term" value="P:maltodextrin transmembrane transport"/>
    <property type="evidence" value="ECO:0007669"/>
    <property type="project" value="TreeGrafter"/>
</dbReference>
<dbReference type="Gene3D" id="3.40.190.10">
    <property type="entry name" value="Periplasmic binding protein-like II"/>
    <property type="match status" value="2"/>
</dbReference>
<dbReference type="OrthoDB" id="9795467at2"/>
<sequence>MKKQKQILLLLVSMLLIFVSVACSSKEEASSSTNGDNQVDGNGEVVERTVIDYWHTYGEQEERVLYNEIKPLFEEEFPQYELKLTRMPFEGLKQQVITAVAGSATPDLMRMDIVWTAEFAEMGALVDVSTLDGFEEVKEQLFEAPMSTNFYDGGYYGLPLNTNTKIAVYNEKLLNEAGFTEPPATMEELEEAARASVAAGSMGGIGILGLGQTWEWLPYFWSLGGTLTNDDFTQYEGYLNSEASVNALETILSWHEEGLVTPTILNGQPGFWEGIERDHYMMINDGPWYFSILGSDQARPDPLDYTVFGLIPEGPAGSISPIGGENISIFQSAKNKEGAWEFLKWMTSEEPQAIMAKGTGLIPTNMEAAQDAEFLQIPYVPYYVEQLQTALPRTPTPKWSEIEEHLSLNIEMVFRGEMDLREALDDAAAKADEYLSK</sequence>
<accession>A0A1S2LR77</accession>
<dbReference type="SUPFAM" id="SSF53850">
    <property type="entry name" value="Periplasmic binding protein-like II"/>
    <property type="match status" value="1"/>
</dbReference>
<protein>
    <recommendedName>
        <fullName evidence="7">ABC transporter substrate-binding protein</fullName>
    </recommendedName>
</protein>
<dbReference type="PANTHER" id="PTHR30061">
    <property type="entry name" value="MALTOSE-BINDING PERIPLASMIC PROTEIN"/>
    <property type="match status" value="1"/>
</dbReference>
<keyword evidence="3 4" id="KW-0732">Signal</keyword>
<feature type="chain" id="PRO_5038729883" description="ABC transporter substrate-binding protein" evidence="4">
    <location>
        <begin position="23"/>
        <end position="437"/>
    </location>
</feature>
<dbReference type="GO" id="GO:0015768">
    <property type="term" value="P:maltose transport"/>
    <property type="evidence" value="ECO:0007669"/>
    <property type="project" value="TreeGrafter"/>
</dbReference>
<reference evidence="5 6" key="1">
    <citation type="submission" date="2016-10" db="EMBL/GenBank/DDBJ databases">
        <title>Draft genome sequences of four alkaliphilic bacteria belonging to the Anaerobacillus genus.</title>
        <authorList>
            <person name="Bassil N.M."/>
            <person name="Lloyd J.R."/>
        </authorList>
    </citation>
    <scope>NUCLEOTIDE SEQUENCE [LARGE SCALE GENOMIC DNA]</scope>
    <source>
        <strain evidence="5 6">DSM 15340</strain>
    </source>
</reference>
<dbReference type="InterPro" id="IPR006059">
    <property type="entry name" value="SBP"/>
</dbReference>
<dbReference type="GO" id="GO:0055052">
    <property type="term" value="C:ATP-binding cassette (ABC) transporter complex, substrate-binding subunit-containing"/>
    <property type="evidence" value="ECO:0007669"/>
    <property type="project" value="TreeGrafter"/>
</dbReference>
<evidence type="ECO:0000256" key="2">
    <source>
        <dbReference type="ARBA" id="ARBA00022448"/>
    </source>
</evidence>
<dbReference type="Pfam" id="PF13416">
    <property type="entry name" value="SBP_bac_8"/>
    <property type="match status" value="1"/>
</dbReference>
<feature type="signal peptide" evidence="4">
    <location>
        <begin position="1"/>
        <end position="22"/>
    </location>
</feature>
<dbReference type="Proteomes" id="UP000180098">
    <property type="component" value="Unassembled WGS sequence"/>
</dbReference>